<dbReference type="InterPro" id="IPR016208">
    <property type="entry name" value="Ald_Oxase/xanthine_DH-like"/>
</dbReference>
<keyword evidence="5" id="KW-0479">Metal-binding</keyword>
<proteinExistence type="inferred from homology"/>
<keyword evidence="4" id="KW-0001">2Fe-2S</keyword>
<dbReference type="Pfam" id="PF02738">
    <property type="entry name" value="MoCoBD_1"/>
    <property type="match status" value="1"/>
</dbReference>
<dbReference type="InterPro" id="IPR016169">
    <property type="entry name" value="FAD-bd_PCMH_sub2"/>
</dbReference>
<dbReference type="GO" id="GO:0016491">
    <property type="term" value="F:oxidoreductase activity"/>
    <property type="evidence" value="ECO:0007669"/>
    <property type="project" value="UniProtKB-KW"/>
</dbReference>
<evidence type="ECO:0000256" key="10">
    <source>
        <dbReference type="ARBA" id="ARBA00034078"/>
    </source>
</evidence>
<dbReference type="EMBL" id="ML120418">
    <property type="protein sequence ID" value="RPA96055.1"/>
    <property type="molecule type" value="Genomic_DNA"/>
</dbReference>
<keyword evidence="6" id="KW-0274">FAD</keyword>
<dbReference type="Proteomes" id="UP000276215">
    <property type="component" value="Unassembled WGS sequence"/>
</dbReference>
<dbReference type="InterPro" id="IPR036884">
    <property type="entry name" value="2Fe-2S-bd_dom_sf"/>
</dbReference>
<dbReference type="Gene3D" id="1.10.150.120">
    <property type="entry name" value="[2Fe-2S]-binding domain"/>
    <property type="match status" value="1"/>
</dbReference>
<dbReference type="Gene3D" id="3.30.465.10">
    <property type="match status" value="1"/>
</dbReference>
<dbReference type="SUPFAM" id="SSF55447">
    <property type="entry name" value="CO dehydrogenase flavoprotein C-terminal domain-like"/>
    <property type="match status" value="1"/>
</dbReference>
<dbReference type="InterPro" id="IPR036856">
    <property type="entry name" value="Ald_Oxase/Xan_DH_a/b_sf"/>
</dbReference>
<dbReference type="SUPFAM" id="SSF47741">
    <property type="entry name" value="CO dehydrogenase ISP C-domain like"/>
    <property type="match status" value="1"/>
</dbReference>
<evidence type="ECO:0000256" key="8">
    <source>
        <dbReference type="ARBA" id="ARBA00023004"/>
    </source>
</evidence>
<dbReference type="Gene3D" id="3.30.365.10">
    <property type="entry name" value="Aldehyde oxidase/xanthine dehydrogenase, molybdopterin binding domain"/>
    <property type="match status" value="1"/>
</dbReference>
<keyword evidence="2" id="KW-0500">Molybdenum</keyword>
<protein>
    <recommendedName>
        <fullName evidence="11">FAD-binding PCMH-type domain-containing protein</fullName>
    </recommendedName>
</protein>
<dbReference type="Pfam" id="PF00941">
    <property type="entry name" value="FAD_binding_5"/>
    <property type="match status" value="1"/>
</dbReference>
<reference evidence="12 13" key="1">
    <citation type="journal article" date="2018" name="Nat. Ecol. Evol.">
        <title>Pezizomycetes genomes reveal the molecular basis of ectomycorrhizal truffle lifestyle.</title>
        <authorList>
            <person name="Murat C."/>
            <person name="Payen T."/>
            <person name="Noel B."/>
            <person name="Kuo A."/>
            <person name="Morin E."/>
            <person name="Chen J."/>
            <person name="Kohler A."/>
            <person name="Krizsan K."/>
            <person name="Balestrini R."/>
            <person name="Da Silva C."/>
            <person name="Montanini B."/>
            <person name="Hainaut M."/>
            <person name="Levati E."/>
            <person name="Barry K.W."/>
            <person name="Belfiori B."/>
            <person name="Cichocki N."/>
            <person name="Clum A."/>
            <person name="Dockter R.B."/>
            <person name="Fauchery L."/>
            <person name="Guy J."/>
            <person name="Iotti M."/>
            <person name="Le Tacon F."/>
            <person name="Lindquist E.A."/>
            <person name="Lipzen A."/>
            <person name="Malagnac F."/>
            <person name="Mello A."/>
            <person name="Molinier V."/>
            <person name="Miyauchi S."/>
            <person name="Poulain J."/>
            <person name="Riccioni C."/>
            <person name="Rubini A."/>
            <person name="Sitrit Y."/>
            <person name="Splivallo R."/>
            <person name="Traeger S."/>
            <person name="Wang M."/>
            <person name="Zifcakova L."/>
            <person name="Wipf D."/>
            <person name="Zambonelli A."/>
            <person name="Paolocci F."/>
            <person name="Nowrousian M."/>
            <person name="Ottonello S."/>
            <person name="Baldrian P."/>
            <person name="Spatafora J.W."/>
            <person name="Henrissat B."/>
            <person name="Nagy L.G."/>
            <person name="Aury J.M."/>
            <person name="Wincker P."/>
            <person name="Grigoriev I.V."/>
            <person name="Bonfante P."/>
            <person name="Martin F.M."/>
        </authorList>
    </citation>
    <scope>NUCLEOTIDE SEQUENCE [LARGE SCALE GENOMIC DNA]</scope>
    <source>
        <strain evidence="12 13">120613-1</strain>
    </source>
</reference>
<sequence length="545" mass="60269">MPGIVMSLYALLQNSYDPVTRRYVLSEMVELEGALDGNLCRCTGYKPTLDAAKSFVQEDLGGVVFEGKKSKVEGNWVGITSPERRALELAVADAPAGAEKLKHTYPSTKIVAGNSEVQVEVKFKHEKSQGILYRRGEGEVVIGGNTSLTVLEKACLEGYKKLGKRGFVIEAIRKRLRYFAGRQIRNTATPAGNIVTASPISDLNPVLIASSTVLTAQSKTRGEFPLPMKEFFVAYWTTALPADSIITKLTIPLPAEGTRGVIKPYKQTKRKDDGIAIVTAGFRDFPLGFTVPDGMPTYRKTPAFLFLFRFWHEVAAELELGTQEQQVDHEVIEEIHRGISNGSRDNDNPYEQRAVRKEILPLSGLKQATGEAEYIDDMPNIEGSSSEVLCCRRRLTISLSQSISPLHYKHPKDKPLFAKVFVHSYGQPIGMVYAESAAISQAAAQLVDVQYEELPPIFTISEVIAAKSFFPHRKMLIRGKPTAEAFKNCDFAYEGVARMGGHEHSCLKIDAAAVIPRPEDGEMEVWPGTQNIMDTRVCLASYWCS</sequence>
<keyword evidence="3" id="KW-0285">Flavoprotein</keyword>
<dbReference type="InterPro" id="IPR016167">
    <property type="entry name" value="FAD-bd_PCMH_sub1"/>
</dbReference>
<evidence type="ECO:0000256" key="1">
    <source>
        <dbReference type="ARBA" id="ARBA00006849"/>
    </source>
</evidence>
<evidence type="ECO:0000256" key="4">
    <source>
        <dbReference type="ARBA" id="ARBA00022714"/>
    </source>
</evidence>
<dbReference type="Gene3D" id="3.30.43.10">
    <property type="entry name" value="Uridine Diphospho-n-acetylenolpyruvylglucosamine Reductase, domain 2"/>
    <property type="match status" value="1"/>
</dbReference>
<dbReference type="GO" id="GO:0051537">
    <property type="term" value="F:2 iron, 2 sulfur cluster binding"/>
    <property type="evidence" value="ECO:0007669"/>
    <property type="project" value="UniProtKB-KW"/>
</dbReference>
<dbReference type="SUPFAM" id="SSF54665">
    <property type="entry name" value="CO dehydrogenase molybdoprotein N-domain-like"/>
    <property type="match status" value="1"/>
</dbReference>
<dbReference type="GO" id="GO:0071949">
    <property type="term" value="F:FAD binding"/>
    <property type="evidence" value="ECO:0007669"/>
    <property type="project" value="InterPro"/>
</dbReference>
<name>A0A3N4JCS8_9PEZI</name>
<keyword evidence="13" id="KW-1185">Reference proteome</keyword>
<evidence type="ECO:0000256" key="6">
    <source>
        <dbReference type="ARBA" id="ARBA00022827"/>
    </source>
</evidence>
<dbReference type="AlphaFoldDB" id="A0A3N4JCS8"/>
<dbReference type="InterPro" id="IPR002346">
    <property type="entry name" value="Mopterin_DH_FAD-bd"/>
</dbReference>
<dbReference type="SUPFAM" id="SSF56176">
    <property type="entry name" value="FAD-binding/transporter-associated domain-like"/>
    <property type="match status" value="1"/>
</dbReference>
<dbReference type="Gene3D" id="3.90.1170.50">
    <property type="entry name" value="Aldehyde oxidase/xanthine dehydrogenase, a/b hammerhead"/>
    <property type="match status" value="1"/>
</dbReference>
<dbReference type="PANTHER" id="PTHR45444">
    <property type="entry name" value="XANTHINE DEHYDROGENASE"/>
    <property type="match status" value="1"/>
</dbReference>
<accession>A0A3N4JCS8</accession>
<dbReference type="OrthoDB" id="8300278at2759"/>
<organism evidence="12 13">
    <name type="scientific">Choiromyces venosus 120613-1</name>
    <dbReference type="NCBI Taxonomy" id="1336337"/>
    <lineage>
        <taxon>Eukaryota</taxon>
        <taxon>Fungi</taxon>
        <taxon>Dikarya</taxon>
        <taxon>Ascomycota</taxon>
        <taxon>Pezizomycotina</taxon>
        <taxon>Pezizomycetes</taxon>
        <taxon>Pezizales</taxon>
        <taxon>Tuberaceae</taxon>
        <taxon>Choiromyces</taxon>
    </lineage>
</organism>
<dbReference type="InterPro" id="IPR036683">
    <property type="entry name" value="CO_DH_flav_C_dom_sf"/>
</dbReference>
<dbReference type="Pfam" id="PF01799">
    <property type="entry name" value="Fer2_2"/>
    <property type="match status" value="1"/>
</dbReference>
<evidence type="ECO:0000259" key="11">
    <source>
        <dbReference type="PROSITE" id="PS51387"/>
    </source>
</evidence>
<dbReference type="SUPFAM" id="SSF56003">
    <property type="entry name" value="Molybdenum cofactor-binding domain"/>
    <property type="match status" value="1"/>
</dbReference>
<keyword evidence="7" id="KW-0560">Oxidoreductase</keyword>
<comment type="cofactor">
    <cofactor evidence="10">
        <name>[2Fe-2S] cluster</name>
        <dbReference type="ChEBI" id="CHEBI:190135"/>
    </cofactor>
</comment>
<dbReference type="InterPro" id="IPR000674">
    <property type="entry name" value="Ald_Oxase/Xan_DH_a/b"/>
</dbReference>
<evidence type="ECO:0000256" key="2">
    <source>
        <dbReference type="ARBA" id="ARBA00022505"/>
    </source>
</evidence>
<dbReference type="Pfam" id="PF01315">
    <property type="entry name" value="Ald_Xan_dh_C"/>
    <property type="match status" value="1"/>
</dbReference>
<evidence type="ECO:0000256" key="9">
    <source>
        <dbReference type="ARBA" id="ARBA00023014"/>
    </source>
</evidence>
<dbReference type="GO" id="GO:0005506">
    <property type="term" value="F:iron ion binding"/>
    <property type="evidence" value="ECO:0007669"/>
    <property type="project" value="InterPro"/>
</dbReference>
<feature type="domain" description="FAD-binding PCMH-type" evidence="11">
    <location>
        <begin position="84"/>
        <end position="256"/>
    </location>
</feature>
<dbReference type="InterPro" id="IPR036318">
    <property type="entry name" value="FAD-bd_PCMH-like_sf"/>
</dbReference>
<evidence type="ECO:0000313" key="12">
    <source>
        <dbReference type="EMBL" id="RPA96055.1"/>
    </source>
</evidence>
<dbReference type="InterPro" id="IPR037165">
    <property type="entry name" value="AldOxase/xan_DH_Mopterin-bd_sf"/>
</dbReference>
<dbReference type="PANTHER" id="PTHR45444:SF3">
    <property type="entry name" value="XANTHINE DEHYDROGENASE"/>
    <property type="match status" value="1"/>
</dbReference>
<dbReference type="InterPro" id="IPR016166">
    <property type="entry name" value="FAD-bd_PCMH"/>
</dbReference>
<evidence type="ECO:0000256" key="3">
    <source>
        <dbReference type="ARBA" id="ARBA00022630"/>
    </source>
</evidence>
<keyword evidence="9" id="KW-0411">Iron-sulfur</keyword>
<gene>
    <name evidence="12" type="ORF">L873DRAFT_1791827</name>
</gene>
<dbReference type="InterPro" id="IPR002888">
    <property type="entry name" value="2Fe-2S-bd"/>
</dbReference>
<dbReference type="InterPro" id="IPR008274">
    <property type="entry name" value="AldOxase/xan_DH_MoCoBD1"/>
</dbReference>
<evidence type="ECO:0000256" key="5">
    <source>
        <dbReference type="ARBA" id="ARBA00022723"/>
    </source>
</evidence>
<keyword evidence="8" id="KW-0408">Iron</keyword>
<dbReference type="SMART" id="SM01008">
    <property type="entry name" value="Ald_Xan_dh_C"/>
    <property type="match status" value="1"/>
</dbReference>
<evidence type="ECO:0000256" key="7">
    <source>
        <dbReference type="ARBA" id="ARBA00023002"/>
    </source>
</evidence>
<dbReference type="PROSITE" id="PS51387">
    <property type="entry name" value="FAD_PCMH"/>
    <property type="match status" value="1"/>
</dbReference>
<comment type="similarity">
    <text evidence="1">Belongs to the xanthine dehydrogenase family.</text>
</comment>
<evidence type="ECO:0000313" key="13">
    <source>
        <dbReference type="Proteomes" id="UP000276215"/>
    </source>
</evidence>